<evidence type="ECO:0000259" key="8">
    <source>
        <dbReference type="Pfam" id="PF18052"/>
    </source>
</evidence>
<dbReference type="InterPro" id="IPR041118">
    <property type="entry name" value="Rx_N"/>
</dbReference>
<keyword evidence="4" id="KW-0547">Nucleotide-binding</keyword>
<dbReference type="CDD" id="cd14798">
    <property type="entry name" value="RX-CC_like"/>
    <property type="match status" value="1"/>
</dbReference>
<keyword evidence="12" id="KW-1185">Reference proteome</keyword>
<dbReference type="Gene3D" id="1.10.10.10">
    <property type="entry name" value="Winged helix-like DNA-binding domain superfamily/Winged helix DNA-binding domain"/>
    <property type="match status" value="1"/>
</dbReference>
<dbReference type="Proteomes" id="UP000823388">
    <property type="component" value="Chromosome 4N"/>
</dbReference>
<dbReference type="InterPro" id="IPR032675">
    <property type="entry name" value="LRR_dom_sf"/>
</dbReference>
<dbReference type="PANTHER" id="PTHR23155:SF1062">
    <property type="entry name" value="OS11G0579400 PROTEIN"/>
    <property type="match status" value="1"/>
</dbReference>
<dbReference type="Pfam" id="PF23598">
    <property type="entry name" value="LRR_14"/>
    <property type="match status" value="1"/>
</dbReference>
<feature type="domain" description="Disease resistance R13L4/SHOC-2-like LRR" evidence="10">
    <location>
        <begin position="854"/>
        <end position="1221"/>
    </location>
</feature>
<evidence type="ECO:0000259" key="9">
    <source>
        <dbReference type="Pfam" id="PF23559"/>
    </source>
</evidence>
<feature type="domain" description="Disease resistance protein winged helix" evidence="9">
    <location>
        <begin position="737"/>
        <end position="808"/>
    </location>
</feature>
<organism evidence="11 12">
    <name type="scientific">Panicum virgatum</name>
    <name type="common">Blackwell switchgrass</name>
    <dbReference type="NCBI Taxonomy" id="38727"/>
    <lineage>
        <taxon>Eukaryota</taxon>
        <taxon>Viridiplantae</taxon>
        <taxon>Streptophyta</taxon>
        <taxon>Embryophyta</taxon>
        <taxon>Tracheophyta</taxon>
        <taxon>Spermatophyta</taxon>
        <taxon>Magnoliopsida</taxon>
        <taxon>Liliopsida</taxon>
        <taxon>Poales</taxon>
        <taxon>Poaceae</taxon>
        <taxon>PACMAD clade</taxon>
        <taxon>Panicoideae</taxon>
        <taxon>Panicodae</taxon>
        <taxon>Paniceae</taxon>
        <taxon>Panicinae</taxon>
        <taxon>Panicum</taxon>
        <taxon>Panicum sect. Hiantes</taxon>
    </lineage>
</organism>
<evidence type="ECO:0000313" key="12">
    <source>
        <dbReference type="Proteomes" id="UP000823388"/>
    </source>
</evidence>
<evidence type="ECO:0000256" key="5">
    <source>
        <dbReference type="ARBA" id="ARBA00022821"/>
    </source>
</evidence>
<dbReference type="GO" id="GO:0000166">
    <property type="term" value="F:nucleotide binding"/>
    <property type="evidence" value="ECO:0007669"/>
    <property type="project" value="UniProtKB-KW"/>
</dbReference>
<proteinExistence type="inferred from homology"/>
<comment type="similarity">
    <text evidence="1">Belongs to the disease resistance NB-LRR family.</text>
</comment>
<dbReference type="GO" id="GO:0098542">
    <property type="term" value="P:defense response to other organism"/>
    <property type="evidence" value="ECO:0007669"/>
    <property type="project" value="TreeGrafter"/>
</dbReference>
<evidence type="ECO:0000256" key="6">
    <source>
        <dbReference type="ARBA" id="ARBA00023054"/>
    </source>
</evidence>
<accession>A0A8T0TI46</accession>
<dbReference type="Gene3D" id="1.20.5.4130">
    <property type="match status" value="1"/>
</dbReference>
<dbReference type="InterPro" id="IPR044974">
    <property type="entry name" value="Disease_R_plants"/>
</dbReference>
<keyword evidence="5" id="KW-0611">Plant defense</keyword>
<comment type="caution">
    <text evidence="11">The sequence shown here is derived from an EMBL/GenBank/DDBJ whole genome shotgun (WGS) entry which is preliminary data.</text>
</comment>
<keyword evidence="2" id="KW-0433">Leucine-rich repeat</keyword>
<dbReference type="SUPFAM" id="SSF52047">
    <property type="entry name" value="RNI-like"/>
    <property type="match status" value="1"/>
</dbReference>
<feature type="region of interest" description="Disordered" evidence="7">
    <location>
        <begin position="285"/>
        <end position="310"/>
    </location>
</feature>
<evidence type="ECO:0008006" key="13">
    <source>
        <dbReference type="Google" id="ProtNLM"/>
    </source>
</evidence>
<dbReference type="AlphaFoldDB" id="A0A8T0TI46"/>
<keyword evidence="3" id="KW-0677">Repeat</keyword>
<evidence type="ECO:0000256" key="4">
    <source>
        <dbReference type="ARBA" id="ARBA00022741"/>
    </source>
</evidence>
<gene>
    <name evidence="11" type="ORF">PVAP13_4NG316900</name>
</gene>
<evidence type="ECO:0000256" key="1">
    <source>
        <dbReference type="ARBA" id="ARBA00008894"/>
    </source>
</evidence>
<dbReference type="OrthoDB" id="687885at2759"/>
<dbReference type="InterPro" id="IPR058922">
    <property type="entry name" value="WHD_DRP"/>
</dbReference>
<dbReference type="PANTHER" id="PTHR23155">
    <property type="entry name" value="DISEASE RESISTANCE PROTEIN RP"/>
    <property type="match status" value="1"/>
</dbReference>
<dbReference type="Pfam" id="PF23559">
    <property type="entry name" value="WHD_DRP"/>
    <property type="match status" value="1"/>
</dbReference>
<protein>
    <recommendedName>
        <fullName evidence="13">Rx N-terminal domain-containing protein</fullName>
    </recommendedName>
</protein>
<evidence type="ECO:0000313" key="11">
    <source>
        <dbReference type="EMBL" id="KAG2608396.1"/>
    </source>
</evidence>
<dbReference type="Pfam" id="PF18052">
    <property type="entry name" value="Rx_N"/>
    <property type="match status" value="1"/>
</dbReference>
<keyword evidence="6" id="KW-0175">Coiled coil</keyword>
<dbReference type="InterPro" id="IPR038005">
    <property type="entry name" value="RX-like_CC"/>
</dbReference>
<dbReference type="Gene3D" id="3.80.10.10">
    <property type="entry name" value="Ribonuclease Inhibitor"/>
    <property type="match status" value="1"/>
</dbReference>
<evidence type="ECO:0000259" key="10">
    <source>
        <dbReference type="Pfam" id="PF23598"/>
    </source>
</evidence>
<dbReference type="InterPro" id="IPR055414">
    <property type="entry name" value="LRR_R13L4/SHOC2-like"/>
</dbReference>
<evidence type="ECO:0000256" key="7">
    <source>
        <dbReference type="SAM" id="MobiDB-lite"/>
    </source>
</evidence>
<evidence type="ECO:0000256" key="2">
    <source>
        <dbReference type="ARBA" id="ARBA00022614"/>
    </source>
</evidence>
<feature type="domain" description="Disease resistance N-terminal" evidence="8">
    <location>
        <begin position="8"/>
        <end position="88"/>
    </location>
</feature>
<dbReference type="InterPro" id="IPR036388">
    <property type="entry name" value="WH-like_DNA-bd_sf"/>
</dbReference>
<sequence length="1251" mass="142353">MAELTSGAVTTLLGIIRDETLLLSSVRGDVQFIKQEMESMKSFLAHLGRTAPPGGEHDEQVRAWMNQVRLLAQDCNNCITTYRYYGDSDIHRARDGLRRYIWWLPWFVRKIAAQHDAAIRLRELKDQARDIGERRQRYGVEVPAKALMGLSISAAGSGSPPFTAPAPVPFDDVDDEAEQAVSSSEEAVHGARRAVLEARSLDDYFRGKLDDWMQDAKKDKNKTMSVAIMAPKKLEKDVLDVASAHFKRILVVDITKIREIFGFTGLLKPFDILYDVLHKLQRQEGTSAGGQSEVESSEGRSRRTRQQTVKNNINSGKLNVKLEIMTTVRLMKVEEQFEEIKSAIEQTKWEELEQELDHMKQYGGDALGIQSFDVLRHALCQLEHKSGAAASKQDQSKGGGDIFNQTVTMLKQHTERGGTEQPPSITLDESKYADILKSVFPKRSKDDQAKDQAISATTKQAAKATTIGTSTSLGDDQIREIIDKVKLEIRQEQQQEYRPLKEQPEGIRGDDIDRGKKIKEETKMKLKEIQRRVIHQLLIRWMVDKITYHFIVDKIKYHFNDDETLILMKKFHHQPVIQWEETIAALNLVGCIAGVMVMTRATNEERNYLLGKSYSYCYPPRESQSPQEPIDYSDVGQYYDKVLQLASQHKEEEDNYNPLIFRDILVQCQPYDEKFWMEIFAHALYSNPMMSNGELRKLHSSLKASPKSSASVAMQMLKFAYNDLPKESRSCLLYLAIFPSEIKIRRSTLIGRWVVEGLITKEDWPTSVREANRCFDMLIDQYLVYPDDTGLTGKAKSCRVGVQVHQFITKVAKSQHIVETRLSHHLARHFSIFNDLRLRGSDTIDNFFKQLMKSEKSQLSTLKVLDLDGCRIFDKNPRYLKVVCNKLLLLKYLSLRGTDITKLPKEINKLHELEVLDIRQTKLHASATKRIVLLKLRRLLAGDKGTITNSNVGAEDFSSAWIPDKIGKMENMEVLSNVKARDNGEDLKDIGSLWQLRKFGVVIEDKETHLNSLLEVISNLQECLQSLSITLLHTTKSELHDLRECLRSVASFIIDLADKHSGSEKKFEPPKHLKSLSISGTARTERLLPLLARGANPPNADVKLEQLNKVTLNNTLLIEDDWDVLAKLKMLGWLKLRDIGCTDGSLTFKKNEFLNLSYFHVEGTYKQSDSSKLTKITFDDGASLNLKKIVISQTSIESICGMDKLPQLREFNGDIDSNGLQEVIDTLKNKRRDFVSKPYNAGRNQSQTMGE</sequence>
<reference evidence="11" key="1">
    <citation type="submission" date="2020-05" db="EMBL/GenBank/DDBJ databases">
        <title>WGS assembly of Panicum virgatum.</title>
        <authorList>
            <person name="Lovell J.T."/>
            <person name="Jenkins J."/>
            <person name="Shu S."/>
            <person name="Juenger T.E."/>
            <person name="Schmutz J."/>
        </authorList>
    </citation>
    <scope>NUCLEOTIDE SEQUENCE</scope>
    <source>
        <strain evidence="11">AP13</strain>
    </source>
</reference>
<dbReference type="EMBL" id="CM029044">
    <property type="protein sequence ID" value="KAG2608396.1"/>
    <property type="molecule type" value="Genomic_DNA"/>
</dbReference>
<name>A0A8T0TI46_PANVG</name>
<evidence type="ECO:0000256" key="3">
    <source>
        <dbReference type="ARBA" id="ARBA00022737"/>
    </source>
</evidence>